<sequence>MSKVIVIGGGAAGMMAAVWAARGGHRVLLLEKNEKLGKKIYITGKGRCNLTNACETEALFKQVLRGSKFLYSSFYSFTNQQVIEFFESYGLATKTERGERVFPQSDHSSDVIRTLQQILKKEKVEVRLNTQVKEITACLKKNEEKALDDPENGSQAEFPENTKRAGKTGAKEWKLRKFQVSGVRLEDGTLLEADAVIIATGGCSYVSTGSTGDGYRFAEKLGHTVTELKPSLVPFEAAEPWIKDLQGLSLRNIKVRIRKEKKVLYEEFGEMLFTHYGVSGPLILSASGIVNDYMDRMPLSMEIDLKPALTKEQLDRRILRDFEENQNRQFKNAVGKLFPAKLIPVILRLSGIHPDKKVNEITRGERIEFAELIKAFPVTLTRFRDFNEAIITRGGISLKEVNPSTMESKLAQGLYFAGEVLDLDALTGGFNLQIAWSTGYLAGSSII</sequence>
<proteinExistence type="predicted"/>
<dbReference type="EMBL" id="SRYA01000007">
    <property type="protein sequence ID" value="TGY97433.1"/>
    <property type="molecule type" value="Genomic_DNA"/>
</dbReference>
<evidence type="ECO:0000313" key="2">
    <source>
        <dbReference type="Proteomes" id="UP000304953"/>
    </source>
</evidence>
<organism evidence="1 2">
    <name type="scientific">Petralouisia muris</name>
    <dbReference type="NCBI Taxonomy" id="3032872"/>
    <lineage>
        <taxon>Bacteria</taxon>
        <taxon>Bacillati</taxon>
        <taxon>Bacillota</taxon>
        <taxon>Clostridia</taxon>
        <taxon>Lachnospirales</taxon>
        <taxon>Lachnospiraceae</taxon>
        <taxon>Petralouisia</taxon>
    </lineage>
</organism>
<comment type="caution">
    <text evidence="1">The sequence shown here is derived from an EMBL/GenBank/DDBJ whole genome shotgun (WGS) entry which is preliminary data.</text>
</comment>
<dbReference type="Proteomes" id="UP000304953">
    <property type="component" value="Unassembled WGS sequence"/>
</dbReference>
<accession>A0AC61RZB6</accession>
<keyword evidence="2" id="KW-1185">Reference proteome</keyword>
<gene>
    <name evidence="1" type="ORF">E5329_04630</name>
</gene>
<protein>
    <submittedName>
        <fullName evidence="1">NAD(P)/FAD-dependent oxidoreductase</fullName>
    </submittedName>
</protein>
<evidence type="ECO:0000313" key="1">
    <source>
        <dbReference type="EMBL" id="TGY97433.1"/>
    </source>
</evidence>
<reference evidence="1" key="1">
    <citation type="submission" date="2019-04" db="EMBL/GenBank/DDBJ databases">
        <title>Microbes associate with the intestines of laboratory mice.</title>
        <authorList>
            <person name="Navarre W."/>
            <person name="Wong E."/>
            <person name="Huang K."/>
            <person name="Tropini C."/>
            <person name="Ng K."/>
            <person name="Yu B."/>
        </authorList>
    </citation>
    <scope>NUCLEOTIDE SEQUENCE</scope>
    <source>
        <strain evidence="1">NM01_1-7b</strain>
    </source>
</reference>
<name>A0AC61RZB6_9FIRM</name>